<sequence length="82" mass="9058">MAEPLRSSPEPELLPAAVSWLLPGCPSWLPQSRLGRRMSSRGHGHAEHGPSEPLLQAWRIGQPHPVRHSRIGDFNLVASIQL</sequence>
<reference evidence="2" key="1">
    <citation type="submission" date="2014-09" db="EMBL/GenBank/DDBJ databases">
        <authorList>
            <person name="Magalhaes I.L.F."/>
            <person name="Oliveira U."/>
            <person name="Santos F.R."/>
            <person name="Vidigal T.H.D.A."/>
            <person name="Brescovit A.D."/>
            <person name="Santos A.J."/>
        </authorList>
    </citation>
    <scope>NUCLEOTIDE SEQUENCE</scope>
    <source>
        <tissue evidence="2">Shoot tissue taken approximately 20 cm above the soil surface</tissue>
    </source>
</reference>
<feature type="compositionally biased region" description="Basic residues" evidence="1">
    <location>
        <begin position="34"/>
        <end position="43"/>
    </location>
</feature>
<proteinExistence type="predicted"/>
<organism evidence="2">
    <name type="scientific">Arundo donax</name>
    <name type="common">Giant reed</name>
    <name type="synonym">Donax arundinaceus</name>
    <dbReference type="NCBI Taxonomy" id="35708"/>
    <lineage>
        <taxon>Eukaryota</taxon>
        <taxon>Viridiplantae</taxon>
        <taxon>Streptophyta</taxon>
        <taxon>Embryophyta</taxon>
        <taxon>Tracheophyta</taxon>
        <taxon>Spermatophyta</taxon>
        <taxon>Magnoliopsida</taxon>
        <taxon>Liliopsida</taxon>
        <taxon>Poales</taxon>
        <taxon>Poaceae</taxon>
        <taxon>PACMAD clade</taxon>
        <taxon>Arundinoideae</taxon>
        <taxon>Arundineae</taxon>
        <taxon>Arundo</taxon>
    </lineage>
</organism>
<protein>
    <submittedName>
        <fullName evidence="2">Uncharacterized protein</fullName>
    </submittedName>
</protein>
<evidence type="ECO:0000256" key="1">
    <source>
        <dbReference type="SAM" id="MobiDB-lite"/>
    </source>
</evidence>
<dbReference type="EMBL" id="GBRH01246722">
    <property type="protein sequence ID" value="JAD51173.1"/>
    <property type="molecule type" value="Transcribed_RNA"/>
</dbReference>
<evidence type="ECO:0000313" key="2">
    <source>
        <dbReference type="EMBL" id="JAD51173.1"/>
    </source>
</evidence>
<feature type="region of interest" description="Disordered" evidence="1">
    <location>
        <begin position="33"/>
        <end position="53"/>
    </location>
</feature>
<dbReference type="AlphaFoldDB" id="A0A0A9AMV1"/>
<reference evidence="2" key="2">
    <citation type="journal article" date="2015" name="Data Brief">
        <title>Shoot transcriptome of the giant reed, Arundo donax.</title>
        <authorList>
            <person name="Barrero R.A."/>
            <person name="Guerrero F.D."/>
            <person name="Moolhuijzen P."/>
            <person name="Goolsby J.A."/>
            <person name="Tidwell J."/>
            <person name="Bellgard S.E."/>
            <person name="Bellgard M.I."/>
        </authorList>
    </citation>
    <scope>NUCLEOTIDE SEQUENCE</scope>
    <source>
        <tissue evidence="2">Shoot tissue taken approximately 20 cm above the soil surface</tissue>
    </source>
</reference>
<accession>A0A0A9AMV1</accession>
<name>A0A0A9AMV1_ARUDO</name>